<feature type="domain" description="SANT" evidence="6">
    <location>
        <begin position="405"/>
        <end position="458"/>
    </location>
</feature>
<dbReference type="Gene3D" id="1.10.10.60">
    <property type="entry name" value="Homeodomain-like"/>
    <property type="match status" value="1"/>
</dbReference>
<dbReference type="GO" id="GO:0140658">
    <property type="term" value="F:ATP-dependent chromatin remodeler activity"/>
    <property type="evidence" value="ECO:0007669"/>
    <property type="project" value="TreeGrafter"/>
</dbReference>
<evidence type="ECO:0000259" key="5">
    <source>
        <dbReference type="PROSITE" id="PS51194"/>
    </source>
</evidence>
<evidence type="ECO:0000256" key="1">
    <source>
        <dbReference type="ARBA" id="ARBA00022801"/>
    </source>
</evidence>
<keyword evidence="4" id="KW-0472">Membrane</keyword>
<feature type="compositionally biased region" description="Low complexity" evidence="3">
    <location>
        <begin position="650"/>
        <end position="660"/>
    </location>
</feature>
<feature type="region of interest" description="Disordered" evidence="3">
    <location>
        <begin position="612"/>
        <end position="701"/>
    </location>
</feature>
<feature type="compositionally biased region" description="Polar residues" evidence="3">
    <location>
        <begin position="615"/>
        <end position="625"/>
    </location>
</feature>
<dbReference type="InterPro" id="IPR009057">
    <property type="entry name" value="Homeodomain-like_sf"/>
</dbReference>
<dbReference type="Pfam" id="PF00271">
    <property type="entry name" value="Helicase_C"/>
    <property type="match status" value="1"/>
</dbReference>
<dbReference type="GO" id="GO:0000785">
    <property type="term" value="C:chromatin"/>
    <property type="evidence" value="ECO:0007669"/>
    <property type="project" value="TreeGrafter"/>
</dbReference>
<dbReference type="Gene3D" id="3.40.50.300">
    <property type="entry name" value="P-loop containing nucleotide triphosphate hydrolases"/>
    <property type="match status" value="1"/>
</dbReference>
<dbReference type="OrthoDB" id="5857104at2759"/>
<dbReference type="OMA" id="NDKQYTN"/>
<evidence type="ECO:0000259" key="6">
    <source>
        <dbReference type="PROSITE" id="PS51293"/>
    </source>
</evidence>
<dbReference type="PROSITE" id="PS51293">
    <property type="entry name" value="SANT"/>
    <property type="match status" value="1"/>
</dbReference>
<dbReference type="GeneID" id="14904296"/>
<dbReference type="eggNOG" id="KOG0385">
    <property type="taxonomic scope" value="Eukaryota"/>
</dbReference>
<name>G0R2S8_ICHMU</name>
<feature type="compositionally biased region" description="Basic and acidic residues" evidence="3">
    <location>
        <begin position="662"/>
        <end position="677"/>
    </location>
</feature>
<dbReference type="CDD" id="cd18793">
    <property type="entry name" value="SF2_C_SNF"/>
    <property type="match status" value="1"/>
</dbReference>
<evidence type="ECO:0000256" key="2">
    <source>
        <dbReference type="ARBA" id="ARBA00023242"/>
    </source>
</evidence>
<dbReference type="GO" id="GO:0005634">
    <property type="term" value="C:nucleus"/>
    <property type="evidence" value="ECO:0007669"/>
    <property type="project" value="TreeGrafter"/>
</dbReference>
<dbReference type="GO" id="GO:0003682">
    <property type="term" value="F:chromatin binding"/>
    <property type="evidence" value="ECO:0007669"/>
    <property type="project" value="TreeGrafter"/>
</dbReference>
<dbReference type="STRING" id="857967.G0R2S8"/>
<feature type="compositionally biased region" description="Acidic residues" evidence="3">
    <location>
        <begin position="626"/>
        <end position="642"/>
    </location>
</feature>
<accession>G0R2S8</accession>
<dbReference type="SUPFAM" id="SSF46689">
    <property type="entry name" value="Homeodomain-like"/>
    <property type="match status" value="1"/>
</dbReference>
<evidence type="ECO:0008006" key="9">
    <source>
        <dbReference type="Google" id="ProtNLM"/>
    </source>
</evidence>
<proteinExistence type="predicted"/>
<keyword evidence="4" id="KW-0812">Transmembrane</keyword>
<feature type="domain" description="Helicase C-terminal" evidence="5">
    <location>
        <begin position="60"/>
        <end position="219"/>
    </location>
</feature>
<reference evidence="7 8" key="1">
    <citation type="submission" date="2011-07" db="EMBL/GenBank/DDBJ databases">
        <authorList>
            <person name="Coyne R."/>
            <person name="Brami D."/>
            <person name="Johnson J."/>
            <person name="Hostetler J."/>
            <person name="Hannick L."/>
            <person name="Clark T."/>
            <person name="Cassidy-Hanley D."/>
            <person name="Inman J."/>
        </authorList>
    </citation>
    <scope>NUCLEOTIDE SEQUENCE [LARGE SCALE GENOMIC DNA]</scope>
    <source>
        <strain evidence="7 8">G5</strain>
    </source>
</reference>
<organism evidence="7 8">
    <name type="scientific">Ichthyophthirius multifiliis</name>
    <name type="common">White spot disease agent</name>
    <name type="synonym">Ich</name>
    <dbReference type="NCBI Taxonomy" id="5932"/>
    <lineage>
        <taxon>Eukaryota</taxon>
        <taxon>Sar</taxon>
        <taxon>Alveolata</taxon>
        <taxon>Ciliophora</taxon>
        <taxon>Intramacronucleata</taxon>
        <taxon>Oligohymenophorea</taxon>
        <taxon>Hymenostomatida</taxon>
        <taxon>Ophryoglenina</taxon>
        <taxon>Ichthyophthirius</taxon>
    </lineage>
</organism>
<feature type="transmembrane region" description="Helical" evidence="4">
    <location>
        <begin position="487"/>
        <end position="504"/>
    </location>
</feature>
<dbReference type="InterPro" id="IPR049730">
    <property type="entry name" value="SNF2/RAD54-like_C"/>
</dbReference>
<dbReference type="Proteomes" id="UP000008983">
    <property type="component" value="Unassembled WGS sequence"/>
</dbReference>
<dbReference type="InterPro" id="IPR027417">
    <property type="entry name" value="P-loop_NTPase"/>
</dbReference>
<evidence type="ECO:0000256" key="4">
    <source>
        <dbReference type="SAM" id="Phobius"/>
    </source>
</evidence>
<dbReference type="InParanoid" id="G0R2S8"/>
<dbReference type="AlphaFoldDB" id="G0R2S8"/>
<sequence length="727" mass="86561">MYQSILTNRTFGDNSKLQFNNVLMQLRKICCHPYLFGEAEDKNEPEYGEHIIENSGKLKILDKLLKKLYSEKKQKHQVLIFSQFTTVLDILEDYCTYREFSYSRIDGQTDLENRNLEIDQFQKKDSKQFIFLLSTRAGGLGINLTNANFVIIFDSDFNPQIDQQAVDRAYRIGQTRDVIVIRMITQFTVEEKIIERQVIKQKWNQLVSQAGKINQLNEKKDQGYDIENIRNIISYGADEIFKAKNIGVNDEDIDTLLQKGEEKAQEIQNKFSQFETNEDEILDFDIKTIQYKEFMGQEAREVDEIAIRDAALQNKELQKKSNARRKNNDQQYQYVNVKPVIIEDFQLFVDKERVAYLLQKQEEFKANGISPQDEEMYNEEYLEEITQYQGLSQDEFNELNSLLYEGFINWKKKDFTAFVNGCVQFGKNDIESIQKNFLKDKSIEEIQKYSKRFWEIGHLCINNFNQIKIKINKIQNDKDRLQKLEDLVQYIYILIVFFYIYAFFQIKQKFKQNPKFSEDIKFKKIIQKKYMNDNIFDQCFYKFLIKKVNQYGCSAVQKIMNDIQEDSLFAFNIQLKVQKEYVISGKINILNTLLKGNSYFIDDNTIQDENKQITDTKSISSMSDIQENETDVQEQQQEYDQEQEQKQEQEQAQLQKQNQDQDQEKEQEQEQEHEQEQKQQQQQEKQKNKKPQKQLSIDQSFQKQKLYVQRKSLRLKGEDINKKLVQI</sequence>
<evidence type="ECO:0000256" key="3">
    <source>
        <dbReference type="SAM" id="MobiDB-lite"/>
    </source>
</evidence>
<dbReference type="InterPro" id="IPR017884">
    <property type="entry name" value="SANT_dom"/>
</dbReference>
<dbReference type="GO" id="GO:0042393">
    <property type="term" value="F:histone binding"/>
    <property type="evidence" value="ECO:0007669"/>
    <property type="project" value="TreeGrafter"/>
</dbReference>
<gene>
    <name evidence="7" type="ORF">IMG5_181290</name>
</gene>
<dbReference type="PANTHER" id="PTHR45623">
    <property type="entry name" value="CHROMODOMAIN-HELICASE-DNA-BINDING PROTEIN 3-RELATED-RELATED"/>
    <property type="match status" value="1"/>
</dbReference>
<dbReference type="EMBL" id="GL984282">
    <property type="protein sequence ID" value="EGR28200.1"/>
    <property type="molecule type" value="Genomic_DNA"/>
</dbReference>
<keyword evidence="4" id="KW-1133">Transmembrane helix</keyword>
<dbReference type="GO" id="GO:0016887">
    <property type="term" value="F:ATP hydrolysis activity"/>
    <property type="evidence" value="ECO:0007669"/>
    <property type="project" value="TreeGrafter"/>
</dbReference>
<dbReference type="SUPFAM" id="SSF52540">
    <property type="entry name" value="P-loop containing nucleoside triphosphate hydrolases"/>
    <property type="match status" value="1"/>
</dbReference>
<dbReference type="GO" id="GO:0003677">
    <property type="term" value="F:DNA binding"/>
    <property type="evidence" value="ECO:0007669"/>
    <property type="project" value="TreeGrafter"/>
</dbReference>
<evidence type="ECO:0000313" key="8">
    <source>
        <dbReference type="Proteomes" id="UP000008983"/>
    </source>
</evidence>
<keyword evidence="1" id="KW-0378">Hydrolase</keyword>
<keyword evidence="8" id="KW-1185">Reference proteome</keyword>
<dbReference type="PROSITE" id="PS51194">
    <property type="entry name" value="HELICASE_CTER"/>
    <property type="match status" value="1"/>
</dbReference>
<keyword evidence="2" id="KW-0539">Nucleus</keyword>
<dbReference type="InterPro" id="IPR001650">
    <property type="entry name" value="Helicase_C-like"/>
</dbReference>
<dbReference type="SMART" id="SM00490">
    <property type="entry name" value="HELICc"/>
    <property type="match status" value="1"/>
</dbReference>
<protein>
    <recommendedName>
        <fullName evidence="9">P-loop containing nucleoside triphosphate hydrolase</fullName>
    </recommendedName>
</protein>
<dbReference type="RefSeq" id="XP_004027545.1">
    <property type="nucleotide sequence ID" value="XM_004027496.1"/>
</dbReference>
<evidence type="ECO:0000313" key="7">
    <source>
        <dbReference type="EMBL" id="EGR28200.1"/>
    </source>
</evidence>